<dbReference type="EMBL" id="AZFX01000036">
    <property type="protein sequence ID" value="KRM10652.1"/>
    <property type="molecule type" value="Genomic_DNA"/>
</dbReference>
<comment type="caution">
    <text evidence="2">The sequence shown here is derived from an EMBL/GenBank/DDBJ whole genome shotgun (WGS) entry which is preliminary data.</text>
</comment>
<sequence length="138" mass="15840">MRDLTQLVVSVAKQSHLIEQALSEETDLPVSQIRLLLGMNEHSVNLQQLKDILALDISTLSRQLAPLVKHGEVAVLTTNDKRQRQYRLTDTGLAHHQQLWHRLEQLQASWTEDWSTTDIESLAKLLQRLLKNMKTSDI</sequence>
<dbReference type="GO" id="GO:0003700">
    <property type="term" value="F:DNA-binding transcription factor activity"/>
    <property type="evidence" value="ECO:0007669"/>
    <property type="project" value="InterPro"/>
</dbReference>
<dbReference type="Gene3D" id="1.10.10.10">
    <property type="entry name" value="Winged helix-like DNA-binding domain superfamily/Winged helix DNA-binding domain"/>
    <property type="match status" value="1"/>
</dbReference>
<dbReference type="AlphaFoldDB" id="A0A0R1W844"/>
<organism evidence="2 3">
    <name type="scientific">Lapidilactobacillus concavus DSM 17758</name>
    <dbReference type="NCBI Taxonomy" id="1423735"/>
    <lineage>
        <taxon>Bacteria</taxon>
        <taxon>Bacillati</taxon>
        <taxon>Bacillota</taxon>
        <taxon>Bacilli</taxon>
        <taxon>Lactobacillales</taxon>
        <taxon>Lactobacillaceae</taxon>
        <taxon>Lapidilactobacillus</taxon>
    </lineage>
</organism>
<accession>A0A0R1W844</accession>
<feature type="domain" description="HTH marR-type" evidence="1">
    <location>
        <begin position="1"/>
        <end position="131"/>
    </location>
</feature>
<proteinExistence type="predicted"/>
<dbReference type="InterPro" id="IPR036388">
    <property type="entry name" value="WH-like_DNA-bd_sf"/>
</dbReference>
<keyword evidence="3" id="KW-1185">Reference proteome</keyword>
<dbReference type="SMART" id="SM00347">
    <property type="entry name" value="HTH_MARR"/>
    <property type="match status" value="1"/>
</dbReference>
<dbReference type="Proteomes" id="UP000051315">
    <property type="component" value="Unassembled WGS sequence"/>
</dbReference>
<dbReference type="GO" id="GO:0006950">
    <property type="term" value="P:response to stress"/>
    <property type="evidence" value="ECO:0007669"/>
    <property type="project" value="TreeGrafter"/>
</dbReference>
<evidence type="ECO:0000313" key="2">
    <source>
        <dbReference type="EMBL" id="KRM10652.1"/>
    </source>
</evidence>
<evidence type="ECO:0000313" key="3">
    <source>
        <dbReference type="Proteomes" id="UP000051315"/>
    </source>
</evidence>
<dbReference type="PROSITE" id="PS50995">
    <property type="entry name" value="HTH_MARR_2"/>
    <property type="match status" value="1"/>
</dbReference>
<dbReference type="OrthoDB" id="2328486at2"/>
<dbReference type="InterPro" id="IPR000835">
    <property type="entry name" value="HTH_MarR-typ"/>
</dbReference>
<dbReference type="RefSeq" id="WP_057823978.1">
    <property type="nucleotide sequence ID" value="NZ_AZFX01000036.1"/>
</dbReference>
<dbReference type="PANTHER" id="PTHR33164">
    <property type="entry name" value="TRANSCRIPTIONAL REGULATOR, MARR FAMILY"/>
    <property type="match status" value="1"/>
</dbReference>
<protein>
    <recommendedName>
        <fullName evidence="1">HTH marR-type domain-containing protein</fullName>
    </recommendedName>
</protein>
<dbReference type="PANTHER" id="PTHR33164:SF57">
    <property type="entry name" value="MARR-FAMILY TRANSCRIPTIONAL REGULATOR"/>
    <property type="match status" value="1"/>
</dbReference>
<dbReference type="InterPro" id="IPR039422">
    <property type="entry name" value="MarR/SlyA-like"/>
</dbReference>
<dbReference type="PATRIC" id="fig|1423735.3.peg.1302"/>
<gene>
    <name evidence="2" type="ORF">FC15_GL001256</name>
</gene>
<dbReference type="SUPFAM" id="SSF46785">
    <property type="entry name" value="Winged helix' DNA-binding domain"/>
    <property type="match status" value="1"/>
</dbReference>
<evidence type="ECO:0000259" key="1">
    <source>
        <dbReference type="PROSITE" id="PS50995"/>
    </source>
</evidence>
<dbReference type="STRING" id="1423735.FC15_GL001256"/>
<reference evidence="2 3" key="1">
    <citation type="journal article" date="2015" name="Genome Announc.">
        <title>Expanding the biotechnology potential of lactobacilli through comparative genomics of 213 strains and associated genera.</title>
        <authorList>
            <person name="Sun Z."/>
            <person name="Harris H.M."/>
            <person name="McCann A."/>
            <person name="Guo C."/>
            <person name="Argimon S."/>
            <person name="Zhang W."/>
            <person name="Yang X."/>
            <person name="Jeffery I.B."/>
            <person name="Cooney J.C."/>
            <person name="Kagawa T.F."/>
            <person name="Liu W."/>
            <person name="Song Y."/>
            <person name="Salvetti E."/>
            <person name="Wrobel A."/>
            <person name="Rasinkangas P."/>
            <person name="Parkhill J."/>
            <person name="Rea M.C."/>
            <person name="O'Sullivan O."/>
            <person name="Ritari J."/>
            <person name="Douillard F.P."/>
            <person name="Paul Ross R."/>
            <person name="Yang R."/>
            <person name="Briner A.E."/>
            <person name="Felis G.E."/>
            <person name="de Vos W.M."/>
            <person name="Barrangou R."/>
            <person name="Klaenhammer T.R."/>
            <person name="Caufield P.W."/>
            <person name="Cui Y."/>
            <person name="Zhang H."/>
            <person name="O'Toole P.W."/>
        </authorList>
    </citation>
    <scope>NUCLEOTIDE SEQUENCE [LARGE SCALE GENOMIC DNA]</scope>
    <source>
        <strain evidence="2 3">DSM 17758</strain>
    </source>
</reference>
<dbReference type="InterPro" id="IPR036390">
    <property type="entry name" value="WH_DNA-bd_sf"/>
</dbReference>
<name>A0A0R1W844_9LACO</name>